<accession>A0A4E0QWT5</accession>
<comment type="caution">
    <text evidence="2">The sequence shown here is derived from an EMBL/GenBank/DDBJ whole genome shotgun (WGS) entry which is preliminary data.</text>
</comment>
<organism evidence="2 3">
    <name type="scientific">Candidatus Thiomargarita nelsonii</name>
    <dbReference type="NCBI Taxonomy" id="1003181"/>
    <lineage>
        <taxon>Bacteria</taxon>
        <taxon>Pseudomonadati</taxon>
        <taxon>Pseudomonadota</taxon>
        <taxon>Gammaproteobacteria</taxon>
        <taxon>Thiotrichales</taxon>
        <taxon>Thiotrichaceae</taxon>
        <taxon>Thiomargarita</taxon>
    </lineage>
</organism>
<dbReference type="EMBL" id="JSZA02000111">
    <property type="protein sequence ID" value="TGO02559.1"/>
    <property type="molecule type" value="Genomic_DNA"/>
</dbReference>
<evidence type="ECO:0000313" key="2">
    <source>
        <dbReference type="EMBL" id="TGO03455.1"/>
    </source>
</evidence>
<gene>
    <name evidence="2" type="ORF">PN36_05955</name>
    <name evidence="1" type="ORF">PN36_23090</name>
</gene>
<name>A0A4E0QWT5_9GAMM</name>
<protein>
    <submittedName>
        <fullName evidence="2">Uncharacterized protein</fullName>
    </submittedName>
</protein>
<keyword evidence="3" id="KW-1185">Reference proteome</keyword>
<dbReference type="Proteomes" id="UP000030428">
    <property type="component" value="Unassembled WGS sequence"/>
</dbReference>
<proteinExistence type="predicted"/>
<dbReference type="AlphaFoldDB" id="A0A4E0QWT5"/>
<evidence type="ECO:0000313" key="1">
    <source>
        <dbReference type="EMBL" id="TGO02559.1"/>
    </source>
</evidence>
<dbReference type="EMBL" id="JSZA02000017">
    <property type="protein sequence ID" value="TGO03455.1"/>
    <property type="molecule type" value="Genomic_DNA"/>
</dbReference>
<reference evidence="2 3" key="1">
    <citation type="journal article" date="2016" name="Front. Microbiol.">
        <title>Single-Cell (Meta-)Genomics of a Dimorphic Candidatus Thiomargarita nelsonii Reveals Genomic Plasticity.</title>
        <authorList>
            <person name="Flood B.E."/>
            <person name="Fliss P."/>
            <person name="Jones D.S."/>
            <person name="Dick G.J."/>
            <person name="Jain S."/>
            <person name="Kaster A.K."/>
            <person name="Winkel M."/>
            <person name="Mussmann M."/>
            <person name="Bailey J."/>
        </authorList>
    </citation>
    <scope>NUCLEOTIDE SEQUENCE [LARGE SCALE GENOMIC DNA]</scope>
    <source>
        <strain evidence="2">Hydrate Ridge</strain>
    </source>
</reference>
<evidence type="ECO:0000313" key="3">
    <source>
        <dbReference type="Proteomes" id="UP000030428"/>
    </source>
</evidence>
<sequence length="138" mass="15809">MALTWGWIRAYIFGAPQLESWAVSHRRDLRRLVRHALGNPVTLTCLHKFFIENPAPKTTAYLQRYVLRYGKNAALVRDVFLFLFGKLKQSQFSLLNAYLAARQDIQAGKGLPFKRRLHLAPDSIEALLRETLSEGGQK</sequence>